<dbReference type="GO" id="GO:0006397">
    <property type="term" value="P:mRNA processing"/>
    <property type="evidence" value="ECO:0007669"/>
    <property type="project" value="InterPro"/>
</dbReference>
<evidence type="ECO:0000256" key="1">
    <source>
        <dbReference type="ARBA" id="ARBA00004123"/>
    </source>
</evidence>
<keyword evidence="6" id="KW-1185">Reference proteome</keyword>
<protein>
    <submittedName>
        <fullName evidence="5">Uncharacterized protein</fullName>
    </submittedName>
</protein>
<feature type="compositionally biased region" description="Acidic residues" evidence="4">
    <location>
        <begin position="365"/>
        <end position="379"/>
    </location>
</feature>
<sequence>MASTSKAPVGTVNVPPLSLEEEDALIHARITNDERPLRRLTKKFHTYMSVAYPPIVDPPPSTTSSVEEAREAFEIELASFKLLLRKTRMVCEAESRQQGVYRTEKDRIAHEHEVLKNQIEELKMALEQAQVDRRRKVEYDAIAEKINTLSSRAELENSIAEIESDMQVIRVEHESQNRSIHARKVALDTIVSDLKHLRILGKETAAAVAKGESAGPQAISEPASPAPPISAVDSTMHVDGEDGSQSPTEEKQRDEKDGETPSRATLAVPQLNPTAKPFATRRSTPLLHTATHQLRLQNSTSMESNLGADMGGMAGTPSESREATPAPPPLTPTQTQDNLDLPTTSREESPAREDGEEKEDPKEDEREEGEEHEDIEMGELSEGNGRSRKSLAEDREEGEASDFGSELSELPEED</sequence>
<gene>
    <name evidence="5" type="ORF">SCHPADRAFT_929062</name>
</gene>
<dbReference type="STRING" id="27342.A0A0H2RL98"/>
<dbReference type="InterPro" id="IPR008501">
    <property type="entry name" value="THOC7/Mft1"/>
</dbReference>
<evidence type="ECO:0000256" key="3">
    <source>
        <dbReference type="SAM" id="Coils"/>
    </source>
</evidence>
<keyword evidence="2" id="KW-0539">Nucleus</keyword>
<dbReference type="OrthoDB" id="205166at2759"/>
<proteinExistence type="predicted"/>
<dbReference type="Pfam" id="PF05615">
    <property type="entry name" value="THOC7"/>
    <property type="match status" value="1"/>
</dbReference>
<evidence type="ECO:0000313" key="5">
    <source>
        <dbReference type="EMBL" id="KLO12740.1"/>
    </source>
</evidence>
<dbReference type="InParanoid" id="A0A0H2RL98"/>
<organism evidence="5 6">
    <name type="scientific">Schizopora paradoxa</name>
    <dbReference type="NCBI Taxonomy" id="27342"/>
    <lineage>
        <taxon>Eukaryota</taxon>
        <taxon>Fungi</taxon>
        <taxon>Dikarya</taxon>
        <taxon>Basidiomycota</taxon>
        <taxon>Agaricomycotina</taxon>
        <taxon>Agaricomycetes</taxon>
        <taxon>Hymenochaetales</taxon>
        <taxon>Schizoporaceae</taxon>
        <taxon>Schizopora</taxon>
    </lineage>
</organism>
<dbReference type="AlphaFoldDB" id="A0A0H2RL98"/>
<feature type="compositionally biased region" description="Polar residues" evidence="4">
    <location>
        <begin position="290"/>
        <end position="304"/>
    </location>
</feature>
<feature type="coiled-coil region" evidence="3">
    <location>
        <begin position="105"/>
        <end position="172"/>
    </location>
</feature>
<keyword evidence="3" id="KW-0175">Coiled coil</keyword>
<evidence type="ECO:0000256" key="2">
    <source>
        <dbReference type="ARBA" id="ARBA00023242"/>
    </source>
</evidence>
<feature type="compositionally biased region" description="Basic and acidic residues" evidence="4">
    <location>
        <begin position="345"/>
        <end position="364"/>
    </location>
</feature>
<reference evidence="5 6" key="1">
    <citation type="submission" date="2015-04" db="EMBL/GenBank/DDBJ databases">
        <title>Complete genome sequence of Schizopora paradoxa KUC8140, a cosmopolitan wood degrader in East Asia.</title>
        <authorList>
            <consortium name="DOE Joint Genome Institute"/>
            <person name="Min B."/>
            <person name="Park H."/>
            <person name="Jang Y."/>
            <person name="Kim J.-J."/>
            <person name="Kim K.H."/>
            <person name="Pangilinan J."/>
            <person name="Lipzen A."/>
            <person name="Riley R."/>
            <person name="Grigoriev I.V."/>
            <person name="Spatafora J.W."/>
            <person name="Choi I.-G."/>
        </authorList>
    </citation>
    <scope>NUCLEOTIDE SEQUENCE [LARGE SCALE GENOMIC DNA]</scope>
    <source>
        <strain evidence="5 6">KUC8140</strain>
    </source>
</reference>
<evidence type="ECO:0000256" key="4">
    <source>
        <dbReference type="SAM" id="MobiDB-lite"/>
    </source>
</evidence>
<feature type="compositionally biased region" description="Basic and acidic residues" evidence="4">
    <location>
        <begin position="248"/>
        <end position="260"/>
    </location>
</feature>
<dbReference type="EMBL" id="KQ085972">
    <property type="protein sequence ID" value="KLO12740.1"/>
    <property type="molecule type" value="Genomic_DNA"/>
</dbReference>
<dbReference type="Proteomes" id="UP000053477">
    <property type="component" value="Unassembled WGS sequence"/>
</dbReference>
<evidence type="ECO:0000313" key="6">
    <source>
        <dbReference type="Proteomes" id="UP000053477"/>
    </source>
</evidence>
<feature type="region of interest" description="Disordered" evidence="4">
    <location>
        <begin position="211"/>
        <end position="414"/>
    </location>
</feature>
<accession>A0A0H2RL98</accession>
<dbReference type="GO" id="GO:0000445">
    <property type="term" value="C:THO complex part of transcription export complex"/>
    <property type="evidence" value="ECO:0007669"/>
    <property type="project" value="InterPro"/>
</dbReference>
<comment type="subcellular location">
    <subcellularLocation>
        <location evidence="1">Nucleus</location>
    </subcellularLocation>
</comment>
<name>A0A0H2RL98_9AGAM</name>